<dbReference type="Proteomes" id="UP000249799">
    <property type="component" value="Chromosome"/>
</dbReference>
<sequence>MESPTAQIIAFTWYREADYNLLLEASRNKVGLFEDYQSWLADAQAAFDKYTDLGFEPHRVYIDVQDYLDWCELRQRAINKPSREIYKEIRRQQYYRELDARAACPPIDGKPN</sequence>
<gene>
    <name evidence="1" type="ORF">DN745_10465</name>
</gene>
<evidence type="ECO:0000313" key="1">
    <source>
        <dbReference type="EMBL" id="AWV89739.1"/>
    </source>
</evidence>
<dbReference type="KEGG" id="bsed:DN745_10465"/>
<proteinExistence type="predicted"/>
<dbReference type="EMBL" id="CP030032">
    <property type="protein sequence ID" value="AWV89739.1"/>
    <property type="molecule type" value="Genomic_DNA"/>
</dbReference>
<organism evidence="1 2">
    <name type="scientific">Bradymonas sediminis</name>
    <dbReference type="NCBI Taxonomy" id="1548548"/>
    <lineage>
        <taxon>Bacteria</taxon>
        <taxon>Deltaproteobacteria</taxon>
        <taxon>Bradymonadales</taxon>
        <taxon>Bradymonadaceae</taxon>
        <taxon>Bradymonas</taxon>
    </lineage>
</organism>
<dbReference type="OrthoDB" id="6638191at2"/>
<reference evidence="1 2" key="1">
    <citation type="submission" date="2018-06" db="EMBL/GenBank/DDBJ databases">
        <title>Lujinxingia sediminis gen. nov. sp. nov., a new facultative anaerobic member of the class Deltaproteobacteria, and proposal of Lujinxingaceae fam. nov.</title>
        <authorList>
            <person name="Guo L.-Y."/>
            <person name="Li C.-M."/>
            <person name="Wang S."/>
            <person name="Du Z.-J."/>
        </authorList>
    </citation>
    <scope>NUCLEOTIDE SEQUENCE [LARGE SCALE GENOMIC DNA]</scope>
    <source>
        <strain evidence="1 2">FA350</strain>
    </source>
</reference>
<keyword evidence="2" id="KW-1185">Reference proteome</keyword>
<evidence type="ECO:0000313" key="2">
    <source>
        <dbReference type="Proteomes" id="UP000249799"/>
    </source>
</evidence>
<dbReference type="AlphaFoldDB" id="A0A2Z4FL96"/>
<name>A0A2Z4FL96_9DELT</name>
<protein>
    <submittedName>
        <fullName evidence="1">Uncharacterized protein</fullName>
    </submittedName>
</protein>
<dbReference type="RefSeq" id="WP_111334637.1">
    <property type="nucleotide sequence ID" value="NZ_CP030032.1"/>
</dbReference>
<accession>A0A2Z4FL96</accession>